<reference evidence="1 2" key="1">
    <citation type="journal article" date="2023" name="ACS Omega">
        <title>Identification of the Neoaspergillic Acid Biosynthesis Gene Cluster by Establishing an In Vitro CRISPR-Ribonucleoprotein Genetic System in Aspergillus melleus.</title>
        <authorList>
            <person name="Yuan B."/>
            <person name="Grau M.F."/>
            <person name="Murata R.M."/>
            <person name="Torok T."/>
            <person name="Venkateswaran K."/>
            <person name="Stajich J.E."/>
            <person name="Wang C.C.C."/>
        </authorList>
    </citation>
    <scope>NUCLEOTIDE SEQUENCE [LARGE SCALE GENOMIC DNA]</scope>
    <source>
        <strain evidence="1 2">IMV 1140</strain>
    </source>
</reference>
<organism evidence="1 2">
    <name type="scientific">Aspergillus melleus</name>
    <dbReference type="NCBI Taxonomy" id="138277"/>
    <lineage>
        <taxon>Eukaryota</taxon>
        <taxon>Fungi</taxon>
        <taxon>Dikarya</taxon>
        <taxon>Ascomycota</taxon>
        <taxon>Pezizomycotina</taxon>
        <taxon>Eurotiomycetes</taxon>
        <taxon>Eurotiomycetidae</taxon>
        <taxon>Eurotiales</taxon>
        <taxon>Aspergillaceae</taxon>
        <taxon>Aspergillus</taxon>
        <taxon>Aspergillus subgen. Circumdati</taxon>
    </lineage>
</organism>
<dbReference type="EMBL" id="JAOPJF010000033">
    <property type="protein sequence ID" value="KAK1144152.1"/>
    <property type="molecule type" value="Genomic_DNA"/>
</dbReference>
<accession>A0ACC3B1N2</accession>
<protein>
    <submittedName>
        <fullName evidence="1">Uncharacterized protein</fullName>
    </submittedName>
</protein>
<evidence type="ECO:0000313" key="1">
    <source>
        <dbReference type="EMBL" id="KAK1144152.1"/>
    </source>
</evidence>
<comment type="caution">
    <text evidence="1">The sequence shown here is derived from an EMBL/GenBank/DDBJ whole genome shotgun (WGS) entry which is preliminary data.</text>
</comment>
<dbReference type="Proteomes" id="UP001177260">
    <property type="component" value="Unassembled WGS sequence"/>
</dbReference>
<proteinExistence type="predicted"/>
<gene>
    <name evidence="1" type="ORF">N8T08_005814</name>
</gene>
<keyword evidence="2" id="KW-1185">Reference proteome</keyword>
<name>A0ACC3B1N2_9EURO</name>
<evidence type="ECO:0000313" key="2">
    <source>
        <dbReference type="Proteomes" id="UP001177260"/>
    </source>
</evidence>
<sequence length="514" mass="57663">MGFMRQKAKKEHKKAAATYILEKASDYHEAFGTPAVYNEDRDTFEPLPATRASDLEEALATYNECVESKFKFEVQTYAFEGIPELMLSVKARQNQWASAKALRESAIDLYGTLARALAKLIVILNGSMEKTGIDTAATKTIAGRTETKLDKVTQEIKDANAEMIKDLQGKEQGVFILNVMHQNLVYINPYFPSEPTSSMVYSASKQAEPLLRDTELLSSLGISSQSPSNDLRTIVKELSRFEISAQTQAQQLFASRQFADWMASHHPVTLMVNGNFDTPGPGRTTALSVLCAMFALKLLDNDDGCTVLHHFCGLHGARYHTDPATGPNGLIRSLLAQMLHTGREFNLDFINTPQFTRDIQTHSLKDLCHTFSQLVEQLPRNITIICILDGVSEFASQQWSTEFSDILLILNRLITNPALRPIFKLLCTTPFSTGGLLIDRQLEVHYSLRLQPCGIYDGYALSERSLPDVTSQGARLDHYRMRMLANRANEEDDSESDDDDWDNTVRYETINHCN</sequence>